<reference evidence="6 7" key="1">
    <citation type="journal article" date="2017" name="Mycologia">
        <title>Bifiguratus adelaidae, gen. et sp. nov., a new member of Mucoromycotina in endophytic and soil-dwelling habitats.</title>
        <authorList>
            <person name="Torres-Cruz T.J."/>
            <person name="Billingsley Tobias T.L."/>
            <person name="Almatruk M."/>
            <person name="Hesse C."/>
            <person name="Kuske C.R."/>
            <person name="Desiro A."/>
            <person name="Benucci G.M."/>
            <person name="Bonito G."/>
            <person name="Stajich J.E."/>
            <person name="Dunlap C."/>
            <person name="Arnold A.E."/>
            <person name="Porras-Alfaro A."/>
        </authorList>
    </citation>
    <scope>NUCLEOTIDE SEQUENCE [LARGE SCALE GENOMIC DNA]</scope>
    <source>
        <strain evidence="6 7">AZ0501</strain>
    </source>
</reference>
<dbReference type="InterPro" id="IPR011678">
    <property type="entry name" value="EMC1_C"/>
</dbReference>
<dbReference type="Proteomes" id="UP000242875">
    <property type="component" value="Unassembled WGS sequence"/>
</dbReference>
<evidence type="ECO:0000256" key="1">
    <source>
        <dbReference type="ARBA" id="ARBA00001933"/>
    </source>
</evidence>
<gene>
    <name evidence="6" type="ORF">BZG36_04944</name>
</gene>
<dbReference type="CDD" id="cd00614">
    <property type="entry name" value="CGS_like"/>
    <property type="match status" value="1"/>
</dbReference>
<dbReference type="Gene3D" id="3.90.1150.10">
    <property type="entry name" value="Aspartate Aminotransferase, domain 1"/>
    <property type="match status" value="1"/>
</dbReference>
<dbReference type="PROSITE" id="PS00868">
    <property type="entry name" value="CYS_MET_METAB_PP"/>
    <property type="match status" value="1"/>
</dbReference>
<dbReference type="Pfam" id="PF07774">
    <property type="entry name" value="EMC1_C"/>
    <property type="match status" value="1"/>
</dbReference>
<feature type="domain" description="ER membrane protein complex subunit 1 C-terminal" evidence="5">
    <location>
        <begin position="208"/>
        <end position="405"/>
    </location>
</feature>
<proteinExistence type="inferred from homology"/>
<dbReference type="InterPro" id="IPR015424">
    <property type="entry name" value="PyrdxlP-dep_Trfase"/>
</dbReference>
<keyword evidence="3" id="KW-0808">Transferase</keyword>
<name>A0A261XU43_9FUNG</name>
<evidence type="ECO:0000256" key="3">
    <source>
        <dbReference type="ARBA" id="ARBA00022679"/>
    </source>
</evidence>
<dbReference type="AlphaFoldDB" id="A0A261XU43"/>
<comment type="caution">
    <text evidence="6">The sequence shown here is derived from an EMBL/GenBank/DDBJ whole genome shotgun (WGS) entry which is preliminary data.</text>
</comment>
<dbReference type="InterPro" id="IPR015421">
    <property type="entry name" value="PyrdxlP-dep_Trfase_major"/>
</dbReference>
<dbReference type="GO" id="GO:0004124">
    <property type="term" value="F:cysteine synthase activity"/>
    <property type="evidence" value="ECO:0007669"/>
    <property type="project" value="TreeGrafter"/>
</dbReference>
<dbReference type="SUPFAM" id="SSF53383">
    <property type="entry name" value="PLP-dependent transferases"/>
    <property type="match status" value="1"/>
</dbReference>
<dbReference type="NCBIfam" id="TIGR01326">
    <property type="entry name" value="OAH_OAS_sulfhy"/>
    <property type="match status" value="1"/>
</dbReference>
<dbReference type="GO" id="GO:0030170">
    <property type="term" value="F:pyridoxal phosphate binding"/>
    <property type="evidence" value="ECO:0007669"/>
    <property type="project" value="InterPro"/>
</dbReference>
<keyword evidence="4" id="KW-0663">Pyridoxal phosphate</keyword>
<comment type="cofactor">
    <cofactor evidence="1">
        <name>pyridoxal 5'-phosphate</name>
        <dbReference type="ChEBI" id="CHEBI:597326"/>
    </cofactor>
</comment>
<dbReference type="GO" id="GO:0006535">
    <property type="term" value="P:cysteine biosynthetic process from serine"/>
    <property type="evidence" value="ECO:0007669"/>
    <property type="project" value="TreeGrafter"/>
</dbReference>
<dbReference type="InterPro" id="IPR015422">
    <property type="entry name" value="PyrdxlP-dep_Trfase_small"/>
</dbReference>
<dbReference type="InterPro" id="IPR006235">
    <property type="entry name" value="OAc-hSer/O-AcSer_sulfhydrylase"/>
</dbReference>
<dbReference type="PANTHER" id="PTHR43797">
    <property type="entry name" value="HOMOCYSTEINE/CYSTEINE SYNTHASE"/>
    <property type="match status" value="1"/>
</dbReference>
<dbReference type="Gene3D" id="3.40.640.10">
    <property type="entry name" value="Type I PLP-dependent aspartate aminotransferase-like (Major domain)"/>
    <property type="match status" value="1"/>
</dbReference>
<accession>A0A261XU43</accession>
<dbReference type="InterPro" id="IPR054542">
    <property type="entry name" value="Cys_met_metab_PP"/>
</dbReference>
<comment type="similarity">
    <text evidence="2">Belongs to the trans-sulfuration enzymes family.</text>
</comment>
<dbReference type="GO" id="GO:0003961">
    <property type="term" value="F:O-acetylhomoserine aminocarboxypropyltransferase activity"/>
    <property type="evidence" value="ECO:0007669"/>
    <property type="project" value="TreeGrafter"/>
</dbReference>
<dbReference type="EMBL" id="MVBO01000228">
    <property type="protein sequence ID" value="OZJ01843.1"/>
    <property type="molecule type" value="Genomic_DNA"/>
</dbReference>
<evidence type="ECO:0000259" key="5">
    <source>
        <dbReference type="Pfam" id="PF07774"/>
    </source>
</evidence>
<evidence type="ECO:0000313" key="6">
    <source>
        <dbReference type="EMBL" id="OZJ01843.1"/>
    </source>
</evidence>
<evidence type="ECO:0000313" key="7">
    <source>
        <dbReference type="Proteomes" id="UP000242875"/>
    </source>
</evidence>
<dbReference type="GO" id="GO:0071269">
    <property type="term" value="P:L-homocysteine biosynthetic process"/>
    <property type="evidence" value="ECO:0007669"/>
    <property type="project" value="TreeGrafter"/>
</dbReference>
<feature type="non-terminal residue" evidence="6">
    <location>
        <position position="1"/>
    </location>
</feature>
<dbReference type="GO" id="GO:0019346">
    <property type="term" value="P:transsulfuration"/>
    <property type="evidence" value="ECO:0007669"/>
    <property type="project" value="InterPro"/>
</dbReference>
<dbReference type="PANTHER" id="PTHR43797:SF2">
    <property type="entry name" value="HOMOCYSTEINE_CYSTEINE SYNTHASE"/>
    <property type="match status" value="1"/>
</dbReference>
<dbReference type="InterPro" id="IPR000277">
    <property type="entry name" value="Cys/Met-Metab_PyrdxlP-dep_enz"/>
</dbReference>
<dbReference type="GO" id="GO:0005737">
    <property type="term" value="C:cytoplasm"/>
    <property type="evidence" value="ECO:0007669"/>
    <property type="project" value="TreeGrafter"/>
</dbReference>
<dbReference type="Pfam" id="PF01053">
    <property type="entry name" value="Cys_Met_Meta_PP"/>
    <property type="match status" value="1"/>
</dbReference>
<protein>
    <recommendedName>
        <fullName evidence="5">ER membrane protein complex subunit 1 C-terminal domain-containing protein</fullName>
    </recommendedName>
</protein>
<dbReference type="FunFam" id="3.40.640.10:FF:000035">
    <property type="entry name" value="O-succinylhomoserine sulfhydrylase"/>
    <property type="match status" value="1"/>
</dbReference>
<organism evidence="6 7">
    <name type="scientific">Bifiguratus adelaidae</name>
    <dbReference type="NCBI Taxonomy" id="1938954"/>
    <lineage>
        <taxon>Eukaryota</taxon>
        <taxon>Fungi</taxon>
        <taxon>Fungi incertae sedis</taxon>
        <taxon>Mucoromycota</taxon>
        <taxon>Mucoromycotina</taxon>
        <taxon>Endogonomycetes</taxon>
        <taxon>Endogonales</taxon>
        <taxon>Endogonales incertae sedis</taxon>
        <taxon>Bifiguratus</taxon>
    </lineage>
</organism>
<dbReference type="OrthoDB" id="3512640at2759"/>
<sequence>TVTSAPGQVETCVVAVNGLTGAPVASLGLPNERLPYEVERVFRLPLEDQTEKFYLLALVDRNKAVHVYPGAIGDTESVKQALEQSQWTIALKGQIGDNSISGYRVTTPEKGNNYRTEQVWQVSFGAGESIVAVGSQNGEDKVASLGRVLGNRNVLYKYLNPNMIGLATLNRQSKTLTISIIDLMTGSILHQITHQDVGTEQPVHLTQSENWVVYHYWSDAAKDAKQGKGYVTVVVDFYESSNENERIAKSNFSSFDNVKPYGSSTAFYSPYGVQAIGHTRTRNGITTKEIIFATMDHHLIGINKKLLDPRRPKGKITAEDKEEMLIPYNPVLPDDKRLSLAYDLDVQGIESIKTSPALLESTSLVLAYGLDTFFTYSAPSKQFDVLSEEFNKAQLLLTMSPIWLTVPNMEIVGVVKPDSITRSAGNVCYCIYTQPFTSLRHNMSSHEAYQPKFETLQVHAGQEPGPATNARSVPIYASAAYTFNSAEHGRDLFSFKAMGNVYSRVMNPTSDVFEKRIAALEGGASAIATSSGQSALFSTIATIAKAGDNIVSTTYLYGGTYSQFSTTLPRFGIECRFAEGDNPAAFAKLIDERTKAVYIESIGNPMNNIFDMKVLADVAHAAGVPLIVDNTLGAGGYLIRPIEHGADIVIHSATKWIGGHGNTIGGVVVDAGTFDWNNGRFPEFTEPRDHLLGVKYWDMLGKQAFSIKFRIEALMGIGACQNPFGSFLLLQGLETLSLRVQRHADNALTLARWLDVRPEVTWVNYPGLEKHRHHAMAKKYLRHGFGCVLSFGVKGGVDGTFIVINSLRLASHVSNLGDAKTLVIVPALTTHHALTDEELRVGGVQPDGIRVSVGIEHIDDIIHDFEQALTKMNEQR</sequence>
<evidence type="ECO:0000256" key="4">
    <source>
        <dbReference type="ARBA" id="ARBA00022898"/>
    </source>
</evidence>
<keyword evidence="7" id="KW-1185">Reference proteome</keyword>
<evidence type="ECO:0000256" key="2">
    <source>
        <dbReference type="ARBA" id="ARBA00009077"/>
    </source>
</evidence>